<organism evidence="1 2">
    <name type="scientific">Lasiosphaeris hirsuta</name>
    <dbReference type="NCBI Taxonomy" id="260670"/>
    <lineage>
        <taxon>Eukaryota</taxon>
        <taxon>Fungi</taxon>
        <taxon>Dikarya</taxon>
        <taxon>Ascomycota</taxon>
        <taxon>Pezizomycotina</taxon>
        <taxon>Sordariomycetes</taxon>
        <taxon>Sordariomycetidae</taxon>
        <taxon>Sordariales</taxon>
        <taxon>Lasiosphaeriaceae</taxon>
        <taxon>Lasiosphaeris</taxon>
    </lineage>
</organism>
<proteinExistence type="predicted"/>
<evidence type="ECO:0000313" key="2">
    <source>
        <dbReference type="Proteomes" id="UP001172102"/>
    </source>
</evidence>
<comment type="caution">
    <text evidence="1">The sequence shown here is derived from an EMBL/GenBank/DDBJ whole genome shotgun (WGS) entry which is preliminary data.</text>
</comment>
<gene>
    <name evidence="1" type="ORF">B0H67DRAFT_269909</name>
</gene>
<reference evidence="1" key="1">
    <citation type="submission" date="2023-06" db="EMBL/GenBank/DDBJ databases">
        <title>Genome-scale phylogeny and comparative genomics of the fungal order Sordariales.</title>
        <authorList>
            <consortium name="Lawrence Berkeley National Laboratory"/>
            <person name="Hensen N."/>
            <person name="Bonometti L."/>
            <person name="Westerberg I."/>
            <person name="Brannstrom I.O."/>
            <person name="Guillou S."/>
            <person name="Cros-Aarteil S."/>
            <person name="Calhoun S."/>
            <person name="Haridas S."/>
            <person name="Kuo A."/>
            <person name="Mondo S."/>
            <person name="Pangilinan J."/>
            <person name="Riley R."/>
            <person name="Labutti K."/>
            <person name="Andreopoulos B."/>
            <person name="Lipzen A."/>
            <person name="Chen C."/>
            <person name="Yanf M."/>
            <person name="Daum C."/>
            <person name="Ng V."/>
            <person name="Clum A."/>
            <person name="Steindorff A."/>
            <person name="Ohm R."/>
            <person name="Martin F."/>
            <person name="Silar P."/>
            <person name="Natvig D."/>
            <person name="Lalanne C."/>
            <person name="Gautier V."/>
            <person name="Ament-Velasquez S.L."/>
            <person name="Kruys A."/>
            <person name="Hutchinson M.I."/>
            <person name="Powell A.J."/>
            <person name="Barry K."/>
            <person name="Miller A.N."/>
            <person name="Grigoriev I.V."/>
            <person name="Debuchy R."/>
            <person name="Gladieux P."/>
            <person name="Thoren M.H."/>
            <person name="Johannesson H."/>
        </authorList>
    </citation>
    <scope>NUCLEOTIDE SEQUENCE</scope>
    <source>
        <strain evidence="1">SMH4607-1</strain>
    </source>
</reference>
<name>A0AA40A855_9PEZI</name>
<dbReference type="EMBL" id="JAUKUA010000005">
    <property type="protein sequence ID" value="KAK0710956.1"/>
    <property type="molecule type" value="Genomic_DNA"/>
</dbReference>
<accession>A0AA40A855</accession>
<dbReference type="AlphaFoldDB" id="A0AA40A855"/>
<sequence>MMAADIPIGGKPQTTTAACSMPHLPLACPLPIPASGGYIRRGSAGGPEASTRPVLMVQVGRPSRRNYSNTVVVASLQLQNSLENKDMYRYVPRDLRSILFGQSQRCGA</sequence>
<keyword evidence="2" id="KW-1185">Reference proteome</keyword>
<evidence type="ECO:0000313" key="1">
    <source>
        <dbReference type="EMBL" id="KAK0710956.1"/>
    </source>
</evidence>
<dbReference type="Proteomes" id="UP001172102">
    <property type="component" value="Unassembled WGS sequence"/>
</dbReference>
<protein>
    <submittedName>
        <fullName evidence="1">Uncharacterized protein</fullName>
    </submittedName>
</protein>